<sequence>MGISRRRKGGQMLSCPPSRCCKPWMERLLPPPACRTARLGERSCVPVLVGRRHVNNGRYPFVCACTSSSSSSPSPLPRPSPILSVTGTTTTTTTTAPVISSGATVVSTTTTTISAPAGSTSPIVKKRKRYRKAYPGESKGIVEEMRFVAMRLRNGSKDGEVASGGGEDGSYGEEDVGEGKEKETWQPSMEGFLRYLVDSKLIFETIERTVDQSEDVAYAYFRKTGLERSNSLSKDLDWFSNQGVTIPNPSTPGTTYAAYLSELAESSAPSFLCHTYNIYFAHATGGQAIGKQVQRELLSDILLVYYLSAVLHDCN</sequence>
<dbReference type="EMBL" id="NMUH01000099">
    <property type="protein sequence ID" value="MQL71455.1"/>
    <property type="molecule type" value="Genomic_DNA"/>
</dbReference>
<dbReference type="Proteomes" id="UP000652761">
    <property type="component" value="Unassembled WGS sequence"/>
</dbReference>
<dbReference type="GO" id="GO:0006788">
    <property type="term" value="P:heme oxidation"/>
    <property type="evidence" value="ECO:0007669"/>
    <property type="project" value="InterPro"/>
</dbReference>
<evidence type="ECO:0000313" key="9">
    <source>
        <dbReference type="Proteomes" id="UP000652761"/>
    </source>
</evidence>
<proteinExistence type="inferred from homology"/>
<dbReference type="InterPro" id="IPR016084">
    <property type="entry name" value="Haem_Oase-like_multi-hlx"/>
</dbReference>
<comment type="subcellular location">
    <subcellularLocation>
        <location evidence="1">Plastid</location>
        <location evidence="1">Chloroplast</location>
    </subcellularLocation>
</comment>
<gene>
    <name evidence="8" type="ORF">Taro_003784</name>
</gene>
<dbReference type="PANTHER" id="PTHR35703:SF1">
    <property type="entry name" value="INACTIVE HEME OXYGENASE 2, CHLOROPLASTIC-RELATED"/>
    <property type="match status" value="1"/>
</dbReference>
<dbReference type="InterPro" id="IPR016951">
    <property type="entry name" value="Haem_Oase_decyc_pln"/>
</dbReference>
<evidence type="ECO:0000256" key="7">
    <source>
        <dbReference type="SAM" id="MobiDB-lite"/>
    </source>
</evidence>
<protein>
    <recommendedName>
        <fullName evidence="10">Inactive heme oxygenase 2, chloroplastic</fullName>
    </recommendedName>
</protein>
<evidence type="ECO:0000313" key="8">
    <source>
        <dbReference type="EMBL" id="MQL71455.1"/>
    </source>
</evidence>
<dbReference type="SUPFAM" id="SSF48613">
    <property type="entry name" value="Heme oxygenase-like"/>
    <property type="match status" value="1"/>
</dbReference>
<dbReference type="GO" id="GO:0015979">
    <property type="term" value="P:photosynthesis"/>
    <property type="evidence" value="ECO:0007669"/>
    <property type="project" value="UniProtKB-KW"/>
</dbReference>
<evidence type="ECO:0008006" key="10">
    <source>
        <dbReference type="Google" id="ProtNLM"/>
    </source>
</evidence>
<dbReference type="OrthoDB" id="652091at2759"/>
<dbReference type="PANTHER" id="PTHR35703">
    <property type="entry name" value="HEME OXYGENASE 1, CHLOROPLASTIC-RELATED"/>
    <property type="match status" value="1"/>
</dbReference>
<name>A0A843TKC0_COLES</name>
<evidence type="ECO:0000256" key="5">
    <source>
        <dbReference type="ARBA" id="ARBA00022640"/>
    </source>
</evidence>
<dbReference type="AlphaFoldDB" id="A0A843TKC0"/>
<dbReference type="CDD" id="cd19165">
    <property type="entry name" value="HemeO"/>
    <property type="match status" value="1"/>
</dbReference>
<dbReference type="GO" id="GO:0010024">
    <property type="term" value="P:phytochromobilin biosynthetic process"/>
    <property type="evidence" value="ECO:0007669"/>
    <property type="project" value="TreeGrafter"/>
</dbReference>
<organism evidence="8 9">
    <name type="scientific">Colocasia esculenta</name>
    <name type="common">Wild taro</name>
    <name type="synonym">Arum esculentum</name>
    <dbReference type="NCBI Taxonomy" id="4460"/>
    <lineage>
        <taxon>Eukaryota</taxon>
        <taxon>Viridiplantae</taxon>
        <taxon>Streptophyta</taxon>
        <taxon>Embryophyta</taxon>
        <taxon>Tracheophyta</taxon>
        <taxon>Spermatophyta</taxon>
        <taxon>Magnoliopsida</taxon>
        <taxon>Liliopsida</taxon>
        <taxon>Araceae</taxon>
        <taxon>Aroideae</taxon>
        <taxon>Colocasieae</taxon>
        <taxon>Colocasia</taxon>
    </lineage>
</organism>
<evidence type="ECO:0000256" key="4">
    <source>
        <dbReference type="ARBA" id="ARBA00022531"/>
    </source>
</evidence>
<evidence type="ECO:0000256" key="1">
    <source>
        <dbReference type="ARBA" id="ARBA00004229"/>
    </source>
</evidence>
<keyword evidence="6" id="KW-0809">Transit peptide</keyword>
<dbReference type="InterPro" id="IPR002051">
    <property type="entry name" value="Haem_Oase"/>
</dbReference>
<accession>A0A843TKC0</accession>
<evidence type="ECO:0000256" key="3">
    <source>
        <dbReference type="ARBA" id="ARBA00022528"/>
    </source>
</evidence>
<keyword evidence="3" id="KW-0150">Chloroplast</keyword>
<keyword evidence="5" id="KW-0934">Plastid</keyword>
<comment type="similarity">
    <text evidence="2">Belongs to the heme oxygenase family.</text>
</comment>
<dbReference type="Gene3D" id="1.20.910.10">
    <property type="entry name" value="Heme oxygenase-like"/>
    <property type="match status" value="1"/>
</dbReference>
<evidence type="ECO:0000256" key="6">
    <source>
        <dbReference type="ARBA" id="ARBA00022946"/>
    </source>
</evidence>
<dbReference type="GO" id="GO:0009507">
    <property type="term" value="C:chloroplast"/>
    <property type="evidence" value="ECO:0007669"/>
    <property type="project" value="UniProtKB-SubCell"/>
</dbReference>
<feature type="region of interest" description="Disordered" evidence="7">
    <location>
        <begin position="156"/>
        <end position="183"/>
    </location>
</feature>
<reference evidence="8" key="1">
    <citation type="submission" date="2017-07" db="EMBL/GenBank/DDBJ databases">
        <title>Taro Niue Genome Assembly and Annotation.</title>
        <authorList>
            <person name="Atibalentja N."/>
            <person name="Keating K."/>
            <person name="Fields C.J."/>
        </authorList>
    </citation>
    <scope>NUCLEOTIDE SEQUENCE</scope>
    <source>
        <strain evidence="8">Niue_2</strain>
        <tissue evidence="8">Leaf</tissue>
    </source>
</reference>
<dbReference type="SMR" id="A0A843TKC0"/>
<dbReference type="Pfam" id="PF01126">
    <property type="entry name" value="Heme_oxygenase"/>
    <property type="match status" value="1"/>
</dbReference>
<dbReference type="GO" id="GO:0004392">
    <property type="term" value="F:heme oxygenase (decyclizing) activity"/>
    <property type="evidence" value="ECO:0007669"/>
    <property type="project" value="InterPro"/>
</dbReference>
<dbReference type="InterPro" id="IPR016053">
    <property type="entry name" value="Haem_Oase-like"/>
</dbReference>
<evidence type="ECO:0000256" key="2">
    <source>
        <dbReference type="ARBA" id="ARBA00006134"/>
    </source>
</evidence>
<keyword evidence="4" id="KW-0602">Photosynthesis</keyword>
<keyword evidence="9" id="KW-1185">Reference proteome</keyword>
<comment type="caution">
    <text evidence="8">The sequence shown here is derived from an EMBL/GenBank/DDBJ whole genome shotgun (WGS) entry which is preliminary data.</text>
</comment>